<accession>A0A382LXM3</accession>
<feature type="transmembrane region" description="Helical" evidence="7">
    <location>
        <begin position="44"/>
        <end position="69"/>
    </location>
</feature>
<organism evidence="9">
    <name type="scientific">marine metagenome</name>
    <dbReference type="NCBI Taxonomy" id="408172"/>
    <lineage>
        <taxon>unclassified sequences</taxon>
        <taxon>metagenomes</taxon>
        <taxon>ecological metagenomes</taxon>
    </lineage>
</organism>
<gene>
    <name evidence="9" type="ORF">METZ01_LOCUS294180</name>
</gene>
<dbReference type="InterPro" id="IPR035906">
    <property type="entry name" value="MetI-like_sf"/>
</dbReference>
<keyword evidence="5 7" id="KW-1133">Transmembrane helix</keyword>
<dbReference type="SUPFAM" id="SSF161098">
    <property type="entry name" value="MetI-like"/>
    <property type="match status" value="1"/>
</dbReference>
<evidence type="ECO:0000256" key="3">
    <source>
        <dbReference type="ARBA" id="ARBA00022475"/>
    </source>
</evidence>
<dbReference type="InterPro" id="IPR000515">
    <property type="entry name" value="MetI-like"/>
</dbReference>
<keyword evidence="3" id="KW-1003">Cell membrane</keyword>
<sequence length="244" mass="25667">TFYDSVEWNLRAKLESPSLAHYLGTDSMGRDLWTRICQGARVSLVVGFGAVAFGSGIGGLLGIFSAFYGGRIDGGLQRIMDALMSIPTLILALAIMAALGQSLVNVILAVGMVQIPRANRIVRSQALAVKESEFALAAKSIGAGDVRIMLLHILPQCVAPWLIIASAGLGTAIISEASLSFLGLGIPAPAPSWGGMLSGPARDYYAVAPWLAIWPGLAISLAVYGFNLFGDALRDVLDPRLRGT</sequence>
<feature type="non-terminal residue" evidence="9">
    <location>
        <position position="1"/>
    </location>
</feature>
<dbReference type="PANTHER" id="PTHR43386">
    <property type="entry name" value="OLIGOPEPTIDE TRANSPORT SYSTEM PERMEASE PROTEIN APPC"/>
    <property type="match status" value="1"/>
</dbReference>
<keyword evidence="4 7" id="KW-0812">Transmembrane</keyword>
<reference evidence="9" key="1">
    <citation type="submission" date="2018-05" db="EMBL/GenBank/DDBJ databases">
        <authorList>
            <person name="Lanie J.A."/>
            <person name="Ng W.-L."/>
            <person name="Kazmierczak K.M."/>
            <person name="Andrzejewski T.M."/>
            <person name="Davidsen T.M."/>
            <person name="Wayne K.J."/>
            <person name="Tettelin H."/>
            <person name="Glass J.I."/>
            <person name="Rusch D."/>
            <person name="Podicherti R."/>
            <person name="Tsui H.-C.T."/>
            <person name="Winkler M.E."/>
        </authorList>
    </citation>
    <scope>NUCLEOTIDE SEQUENCE</scope>
</reference>
<dbReference type="Gene3D" id="1.10.3720.10">
    <property type="entry name" value="MetI-like"/>
    <property type="match status" value="1"/>
</dbReference>
<dbReference type="Pfam" id="PF00528">
    <property type="entry name" value="BPD_transp_1"/>
    <property type="match status" value="1"/>
</dbReference>
<evidence type="ECO:0000256" key="2">
    <source>
        <dbReference type="ARBA" id="ARBA00022448"/>
    </source>
</evidence>
<evidence type="ECO:0000256" key="5">
    <source>
        <dbReference type="ARBA" id="ARBA00022989"/>
    </source>
</evidence>
<feature type="domain" description="ABC transmembrane type-1" evidence="8">
    <location>
        <begin position="40"/>
        <end position="230"/>
    </location>
</feature>
<dbReference type="GO" id="GO:0055085">
    <property type="term" value="P:transmembrane transport"/>
    <property type="evidence" value="ECO:0007669"/>
    <property type="project" value="InterPro"/>
</dbReference>
<evidence type="ECO:0000256" key="4">
    <source>
        <dbReference type="ARBA" id="ARBA00022692"/>
    </source>
</evidence>
<dbReference type="InterPro" id="IPR050366">
    <property type="entry name" value="BP-dependent_transpt_permease"/>
</dbReference>
<dbReference type="PROSITE" id="PS50928">
    <property type="entry name" value="ABC_TM1"/>
    <property type="match status" value="1"/>
</dbReference>
<evidence type="ECO:0000256" key="1">
    <source>
        <dbReference type="ARBA" id="ARBA00004651"/>
    </source>
</evidence>
<keyword evidence="6 7" id="KW-0472">Membrane</keyword>
<protein>
    <recommendedName>
        <fullName evidence="8">ABC transmembrane type-1 domain-containing protein</fullName>
    </recommendedName>
</protein>
<dbReference type="AlphaFoldDB" id="A0A382LXM3"/>
<dbReference type="EMBL" id="UINC01089876">
    <property type="protein sequence ID" value="SVC41326.1"/>
    <property type="molecule type" value="Genomic_DNA"/>
</dbReference>
<evidence type="ECO:0000256" key="7">
    <source>
        <dbReference type="SAM" id="Phobius"/>
    </source>
</evidence>
<evidence type="ECO:0000256" key="6">
    <source>
        <dbReference type="ARBA" id="ARBA00023136"/>
    </source>
</evidence>
<comment type="subcellular location">
    <subcellularLocation>
        <location evidence="1">Cell membrane</location>
        <topology evidence="1">Multi-pass membrane protein</topology>
    </subcellularLocation>
</comment>
<feature type="transmembrane region" description="Helical" evidence="7">
    <location>
        <begin position="89"/>
        <end position="113"/>
    </location>
</feature>
<dbReference type="PANTHER" id="PTHR43386:SF1">
    <property type="entry name" value="D,D-DIPEPTIDE TRANSPORT SYSTEM PERMEASE PROTEIN DDPC-RELATED"/>
    <property type="match status" value="1"/>
</dbReference>
<proteinExistence type="predicted"/>
<feature type="transmembrane region" description="Helical" evidence="7">
    <location>
        <begin position="157"/>
        <end position="184"/>
    </location>
</feature>
<evidence type="ECO:0000259" key="8">
    <source>
        <dbReference type="PROSITE" id="PS50928"/>
    </source>
</evidence>
<feature type="transmembrane region" description="Helical" evidence="7">
    <location>
        <begin position="204"/>
        <end position="226"/>
    </location>
</feature>
<dbReference type="GO" id="GO:0005886">
    <property type="term" value="C:plasma membrane"/>
    <property type="evidence" value="ECO:0007669"/>
    <property type="project" value="UniProtKB-SubCell"/>
</dbReference>
<name>A0A382LXM3_9ZZZZ</name>
<evidence type="ECO:0000313" key="9">
    <source>
        <dbReference type="EMBL" id="SVC41326.1"/>
    </source>
</evidence>
<dbReference type="CDD" id="cd06261">
    <property type="entry name" value="TM_PBP2"/>
    <property type="match status" value="1"/>
</dbReference>
<keyword evidence="2" id="KW-0813">Transport</keyword>